<dbReference type="AlphaFoldDB" id="A0A2X0VQ20"/>
<dbReference type="OrthoDB" id="3257239at2"/>
<dbReference type="Proteomes" id="UP000250192">
    <property type="component" value="Unassembled WGS sequence"/>
</dbReference>
<dbReference type="InterPro" id="IPR021517">
    <property type="entry name" value="DUF3180"/>
</dbReference>
<evidence type="ECO:0000256" key="1">
    <source>
        <dbReference type="SAM" id="Phobius"/>
    </source>
</evidence>
<proteinExistence type="predicted"/>
<feature type="transmembrane region" description="Helical" evidence="1">
    <location>
        <begin position="80"/>
        <end position="104"/>
    </location>
</feature>
<feature type="transmembrane region" description="Helical" evidence="1">
    <location>
        <begin position="40"/>
        <end position="59"/>
    </location>
</feature>
<dbReference type="RefSeq" id="WP_111824035.1">
    <property type="nucleotide sequence ID" value="NZ_CBDERX010000041.1"/>
</dbReference>
<organism evidence="2 3">
    <name type="scientific">Schaalia odontolytica</name>
    <dbReference type="NCBI Taxonomy" id="1660"/>
    <lineage>
        <taxon>Bacteria</taxon>
        <taxon>Bacillati</taxon>
        <taxon>Actinomycetota</taxon>
        <taxon>Actinomycetes</taxon>
        <taxon>Actinomycetales</taxon>
        <taxon>Actinomycetaceae</taxon>
        <taxon>Schaalia</taxon>
    </lineage>
</organism>
<keyword evidence="3" id="KW-1185">Reference proteome</keyword>
<evidence type="ECO:0000313" key="3">
    <source>
        <dbReference type="Proteomes" id="UP000250192"/>
    </source>
</evidence>
<gene>
    <name evidence="2" type="ORF">NCTC9935_01542</name>
</gene>
<accession>A0A2X0VQ20</accession>
<dbReference type="Pfam" id="PF11377">
    <property type="entry name" value="DUF3180"/>
    <property type="match status" value="1"/>
</dbReference>
<evidence type="ECO:0000313" key="2">
    <source>
        <dbReference type="EMBL" id="SPT56022.1"/>
    </source>
</evidence>
<dbReference type="EMBL" id="UAPR01000006">
    <property type="protein sequence ID" value="SPT56022.1"/>
    <property type="molecule type" value="Genomic_DNA"/>
</dbReference>
<feature type="transmembrane region" description="Helical" evidence="1">
    <location>
        <begin position="116"/>
        <end position="136"/>
    </location>
</feature>
<dbReference type="STRING" id="1660.APY09_04150"/>
<keyword evidence="1" id="KW-1133">Transmembrane helix</keyword>
<protein>
    <submittedName>
        <fullName evidence="2">Protein of uncharacterized function (DUF3180)</fullName>
    </submittedName>
</protein>
<keyword evidence="1" id="KW-0472">Membrane</keyword>
<keyword evidence="1" id="KW-0812">Transmembrane</keyword>
<dbReference type="GeneID" id="93757879"/>
<feature type="transmembrane region" description="Helical" evidence="1">
    <location>
        <begin position="7"/>
        <end position="28"/>
    </location>
</feature>
<reference evidence="2 3" key="1">
    <citation type="submission" date="2018-06" db="EMBL/GenBank/DDBJ databases">
        <authorList>
            <consortium name="Pathogen Informatics"/>
            <person name="Doyle S."/>
        </authorList>
    </citation>
    <scope>NUCLEOTIDE SEQUENCE [LARGE SCALE GENOMIC DNA]</scope>
    <source>
        <strain evidence="2 3">NCTC9935</strain>
    </source>
</reference>
<sequence length="158" mass="16022">MKPVSIVWVLVVALAAAGLSFLGFFAHMRAGGTPMIVTPGPAVVFAIATACLICSGLAVRRLRAGKDTWIDAIGAMRVAVFARASALVGSGLTGFLLGVMAVSLVQLEAPAMLSNAIGAGLSGLVGVVWCVIAIVVERWCVINPDDEGQTSSTPSAAA</sequence>
<name>A0A2X0VQ20_9ACTO</name>